<organism evidence="3 4">
    <name type="scientific">Blastococcus colisei</name>
    <dbReference type="NCBI Taxonomy" id="1564162"/>
    <lineage>
        <taxon>Bacteria</taxon>
        <taxon>Bacillati</taxon>
        <taxon>Actinomycetota</taxon>
        <taxon>Actinomycetes</taxon>
        <taxon>Geodermatophilales</taxon>
        <taxon>Geodermatophilaceae</taxon>
        <taxon>Blastococcus</taxon>
    </lineage>
</organism>
<comment type="caution">
    <text evidence="3">The sequence shown here is derived from an EMBL/GenBank/DDBJ whole genome shotgun (WGS) entry which is preliminary data.</text>
</comment>
<dbReference type="Gene3D" id="3.30.1330.60">
    <property type="entry name" value="OmpA-like domain"/>
    <property type="match status" value="1"/>
</dbReference>
<dbReference type="PROSITE" id="PS51123">
    <property type="entry name" value="OMPA_2"/>
    <property type="match status" value="1"/>
</dbReference>
<dbReference type="GO" id="GO:0016020">
    <property type="term" value="C:membrane"/>
    <property type="evidence" value="ECO:0007669"/>
    <property type="project" value="UniProtKB-UniRule"/>
</dbReference>
<feature type="domain" description="OmpA-like" evidence="2">
    <location>
        <begin position="260"/>
        <end position="375"/>
    </location>
</feature>
<dbReference type="SUPFAM" id="SSF103088">
    <property type="entry name" value="OmpA-like"/>
    <property type="match status" value="1"/>
</dbReference>
<evidence type="ECO:0000259" key="2">
    <source>
        <dbReference type="PROSITE" id="PS51123"/>
    </source>
</evidence>
<sequence>MNAPSALRRIAAGVVSIALLVGTAACSDGAEPTGGLSIVVGARNNMPAPALSGAASEAIESALVSQSHLSVVVADGAPFQLDGAGALVARDENSIVQKQDRDQNRELIERALGEAQAKTEETDLLAALLLAARSLSSVDGEVTIVIVDSGLSTTGALNFAAQPELLDADPETLAAALAEAGELPDLSGVDVVFSGLGDVVAPQEPLPAAQRANLIAIWTAIVKTAAAPNVRVEEAPLSETPARGLPRVTPVVPGEGSRCVVETVVLDEGDIAFVADTAEFQDGDAALATLQPIAQRMTSQVLSATLTGTTADKGDDEGQRALSRQRAQGVADVLVELGVPVGRMTVTGVGSDFPDYDPTDLPANRAVRIQLAGVAEMEC</sequence>
<dbReference type="RefSeq" id="WP_142024788.1">
    <property type="nucleotide sequence ID" value="NZ_VFQE01000001.1"/>
</dbReference>
<dbReference type="Pfam" id="PF00691">
    <property type="entry name" value="OmpA"/>
    <property type="match status" value="1"/>
</dbReference>
<evidence type="ECO:0000313" key="3">
    <source>
        <dbReference type="EMBL" id="TQN42127.1"/>
    </source>
</evidence>
<proteinExistence type="predicted"/>
<gene>
    <name evidence="3" type="ORF">FHU33_1521</name>
</gene>
<dbReference type="InterPro" id="IPR006665">
    <property type="entry name" value="OmpA-like"/>
</dbReference>
<reference evidence="3 4" key="1">
    <citation type="submission" date="2019-06" db="EMBL/GenBank/DDBJ databases">
        <title>Sequencing the genomes of 1000 actinobacteria strains.</title>
        <authorList>
            <person name="Klenk H.-P."/>
        </authorList>
    </citation>
    <scope>NUCLEOTIDE SEQUENCE [LARGE SCALE GENOMIC DNA]</scope>
    <source>
        <strain evidence="3 4">DSM 46837</strain>
    </source>
</reference>
<dbReference type="AlphaFoldDB" id="A0A543PDK4"/>
<evidence type="ECO:0000313" key="4">
    <source>
        <dbReference type="Proteomes" id="UP000319865"/>
    </source>
</evidence>
<dbReference type="InterPro" id="IPR036737">
    <property type="entry name" value="OmpA-like_sf"/>
</dbReference>
<name>A0A543PDK4_9ACTN</name>
<dbReference type="Proteomes" id="UP000319865">
    <property type="component" value="Unassembled WGS sequence"/>
</dbReference>
<dbReference type="EMBL" id="VFQE01000001">
    <property type="protein sequence ID" value="TQN42127.1"/>
    <property type="molecule type" value="Genomic_DNA"/>
</dbReference>
<evidence type="ECO:0000256" key="1">
    <source>
        <dbReference type="PROSITE-ProRule" id="PRU00473"/>
    </source>
</evidence>
<accession>A0A543PDK4</accession>
<dbReference type="OrthoDB" id="3254756at2"/>
<keyword evidence="1" id="KW-0472">Membrane</keyword>
<keyword evidence="4" id="KW-1185">Reference proteome</keyword>
<protein>
    <submittedName>
        <fullName evidence="3">Outer membrane protein OmpA-like peptidoglycan-associated protein</fullName>
    </submittedName>
</protein>